<dbReference type="Proteomes" id="UP000032748">
    <property type="component" value="Chromosome"/>
</dbReference>
<dbReference type="EMBL" id="CP011110">
    <property type="protein sequence ID" value="AKA22780.1"/>
    <property type="molecule type" value="Genomic_DNA"/>
</dbReference>
<dbReference type="RefSeq" id="WP_044464824.1">
    <property type="nucleotide sequence ID" value="NZ_CP011110.1"/>
</dbReference>
<proteinExistence type="predicted"/>
<dbReference type="AlphaFoldDB" id="A0A0D5XVD4"/>
<dbReference type="KEGG" id="pcz:PCL1606_13250"/>
<organism evidence="1 2">
    <name type="scientific">Pseudomonas chlororaphis</name>
    <dbReference type="NCBI Taxonomy" id="587753"/>
    <lineage>
        <taxon>Bacteria</taxon>
        <taxon>Pseudomonadati</taxon>
        <taxon>Pseudomonadota</taxon>
        <taxon>Gammaproteobacteria</taxon>
        <taxon>Pseudomonadales</taxon>
        <taxon>Pseudomonadaceae</taxon>
        <taxon>Pseudomonas</taxon>
    </lineage>
</organism>
<reference evidence="1 2" key="1">
    <citation type="journal article" date="2015" name="Mol. Plant Microbe Interact.">
        <title>Comparative Genomic Analysis of Pseudomonas chlororaphis PCL1606 Reveals New Insight into Antifungal Compounds Involved in Biocontrol.</title>
        <authorList>
            <person name="Calderon C.E."/>
            <person name="Ramos C."/>
            <person name="de Vicente A."/>
            <person name="Cazorla F.M."/>
        </authorList>
    </citation>
    <scope>NUCLEOTIDE SEQUENCE [LARGE SCALE GENOMIC DNA]</scope>
    <source>
        <strain evidence="1 2">PCL1606</strain>
    </source>
</reference>
<dbReference type="GO" id="GO:0003677">
    <property type="term" value="F:DNA binding"/>
    <property type="evidence" value="ECO:0007669"/>
    <property type="project" value="UniProtKB-KW"/>
</dbReference>
<accession>A0A0D5XVD4</accession>
<name>A0A0D5XVD4_9PSED</name>
<protein>
    <submittedName>
        <fullName evidence="1">DNA-binding protein</fullName>
    </submittedName>
</protein>
<dbReference type="OrthoDB" id="7860618at2"/>
<evidence type="ECO:0000313" key="1">
    <source>
        <dbReference type="EMBL" id="AKA22780.1"/>
    </source>
</evidence>
<sequence length="173" mass="18483">MEYLFTLNYLLPADDCDPDALVERLGAGGCTDALVGTGLAGRLALEFSREAESGEAALLSALGDIKRIIPDARLVEASPDFVGLSEIADIVGVSRQNMRKLMLNHAGSFPLAIHEGSASLWHLAEVLSWLDARGGYELQHPVIEVARVAQSVNVAKEARRVGPPSHELMALLG</sequence>
<gene>
    <name evidence="1" type="ORF">PCL1606_13250</name>
</gene>
<dbReference type="PATRIC" id="fig|587753.10.peg.1319"/>
<keyword evidence="1" id="KW-0238">DNA-binding</keyword>
<evidence type="ECO:0000313" key="2">
    <source>
        <dbReference type="Proteomes" id="UP000032748"/>
    </source>
</evidence>